<protein>
    <submittedName>
        <fullName evidence="1">60S ribosomal protein L14</fullName>
    </submittedName>
</protein>
<dbReference type="EMBL" id="JAFIQS020000009">
    <property type="protein sequence ID" value="KAH9477294.1"/>
    <property type="molecule type" value="Genomic_DNA"/>
</dbReference>
<keyword evidence="1" id="KW-0689">Ribosomal protein</keyword>
<keyword evidence="2" id="KW-1185">Reference proteome</keyword>
<sequence length="191" mass="21121">MPRALEPNNTTQTGNFCHNQHNARNDVKTPSSTPSSPQSRCRMLQAKSNGKNRAGWAGWGICESDEPLVVLLKAGPSAGRIAVVTEIIDHNRAMIDGPTTDVPRQSYPFKHLTLTPLALTKLPRAAGSGVVKKQLEKEATVEKWLNSTWAKKRAAVEKRRTLNDFGRFSVMLAKKQRTDVVRKALVKARKA</sequence>
<comment type="caution">
    <text evidence="1">The sequence shown here is derived from an EMBL/GenBank/DDBJ whole genome shotgun (WGS) entry which is preliminary data.</text>
</comment>
<dbReference type="Proteomes" id="UP000664032">
    <property type="component" value="Unassembled WGS sequence"/>
</dbReference>
<name>A0ACB8GNZ3_PSICU</name>
<keyword evidence="1" id="KW-0687">Ribonucleoprotein</keyword>
<organism evidence="1 2">
    <name type="scientific">Psilocybe cubensis</name>
    <name type="common">Psychedelic mushroom</name>
    <name type="synonym">Stropharia cubensis</name>
    <dbReference type="NCBI Taxonomy" id="181762"/>
    <lineage>
        <taxon>Eukaryota</taxon>
        <taxon>Fungi</taxon>
        <taxon>Dikarya</taxon>
        <taxon>Basidiomycota</taxon>
        <taxon>Agaricomycotina</taxon>
        <taxon>Agaricomycetes</taxon>
        <taxon>Agaricomycetidae</taxon>
        <taxon>Agaricales</taxon>
        <taxon>Agaricineae</taxon>
        <taxon>Strophariaceae</taxon>
        <taxon>Psilocybe</taxon>
    </lineage>
</organism>
<evidence type="ECO:0000313" key="1">
    <source>
        <dbReference type="EMBL" id="KAH9477294.1"/>
    </source>
</evidence>
<proteinExistence type="predicted"/>
<reference evidence="1" key="1">
    <citation type="submission" date="2021-10" db="EMBL/GenBank/DDBJ databases">
        <title>Psilocybe cubensis genome.</title>
        <authorList>
            <person name="Mckernan K.J."/>
            <person name="Crawford S."/>
            <person name="Trippe A."/>
            <person name="Kane L.T."/>
            <person name="Mclaughlin S."/>
        </authorList>
    </citation>
    <scope>NUCLEOTIDE SEQUENCE</scope>
    <source>
        <strain evidence="1">MGC-MH-2018</strain>
    </source>
</reference>
<accession>A0ACB8GNZ3</accession>
<evidence type="ECO:0000313" key="2">
    <source>
        <dbReference type="Proteomes" id="UP000664032"/>
    </source>
</evidence>
<gene>
    <name evidence="1" type="ORF">JR316_0009498</name>
</gene>